<comment type="caution">
    <text evidence="1">The sequence shown here is derived from an EMBL/GenBank/DDBJ whole genome shotgun (WGS) entry which is preliminary data.</text>
</comment>
<keyword evidence="2" id="KW-1185">Reference proteome</keyword>
<proteinExistence type="predicted"/>
<dbReference type="EMBL" id="CM042064">
    <property type="protein sequence ID" value="KAI3665091.1"/>
    <property type="molecule type" value="Genomic_DNA"/>
</dbReference>
<accession>A0ACB8XDV7</accession>
<evidence type="ECO:0000313" key="2">
    <source>
        <dbReference type="Proteomes" id="UP001055879"/>
    </source>
</evidence>
<reference evidence="1 2" key="2">
    <citation type="journal article" date="2022" name="Mol. Ecol. Resour.">
        <title>The genomes of chicory, endive, great burdock and yacon provide insights into Asteraceae paleo-polyploidization history and plant inulin production.</title>
        <authorList>
            <person name="Fan W."/>
            <person name="Wang S."/>
            <person name="Wang H."/>
            <person name="Wang A."/>
            <person name="Jiang F."/>
            <person name="Liu H."/>
            <person name="Zhao H."/>
            <person name="Xu D."/>
            <person name="Zhang Y."/>
        </authorList>
    </citation>
    <scope>NUCLEOTIDE SEQUENCE [LARGE SCALE GENOMIC DNA]</scope>
    <source>
        <strain evidence="2">cv. Niubang</strain>
    </source>
</reference>
<dbReference type="Proteomes" id="UP001055879">
    <property type="component" value="Linkage Group LG18"/>
</dbReference>
<reference evidence="2" key="1">
    <citation type="journal article" date="2022" name="Mol. Ecol. Resour.">
        <title>The genomes of chicory, endive, great burdock and yacon provide insights into Asteraceae palaeo-polyploidization history and plant inulin production.</title>
        <authorList>
            <person name="Fan W."/>
            <person name="Wang S."/>
            <person name="Wang H."/>
            <person name="Wang A."/>
            <person name="Jiang F."/>
            <person name="Liu H."/>
            <person name="Zhao H."/>
            <person name="Xu D."/>
            <person name="Zhang Y."/>
        </authorList>
    </citation>
    <scope>NUCLEOTIDE SEQUENCE [LARGE SCALE GENOMIC DNA]</scope>
    <source>
        <strain evidence="2">cv. Niubang</strain>
    </source>
</reference>
<name>A0ACB8XDV7_ARCLA</name>
<sequence>MTSKSFDLEYQATLNKISVLEKEIEAERKKLKNQNSKLLNQIQELKSKLSNSDKTPVCAKCTDNAKSNFADQISALEAKNADLMKSFQSDKDRANLEKSYTQKLSDISKKTLQEKKDLELRCSKLSKQVESEFPRLQSSYSTNSINV</sequence>
<gene>
    <name evidence="1" type="ORF">L6452_43709</name>
</gene>
<protein>
    <submittedName>
        <fullName evidence="1">Uncharacterized protein</fullName>
    </submittedName>
</protein>
<evidence type="ECO:0000313" key="1">
    <source>
        <dbReference type="EMBL" id="KAI3665091.1"/>
    </source>
</evidence>
<organism evidence="1 2">
    <name type="scientific">Arctium lappa</name>
    <name type="common">Greater burdock</name>
    <name type="synonym">Lappa major</name>
    <dbReference type="NCBI Taxonomy" id="4217"/>
    <lineage>
        <taxon>Eukaryota</taxon>
        <taxon>Viridiplantae</taxon>
        <taxon>Streptophyta</taxon>
        <taxon>Embryophyta</taxon>
        <taxon>Tracheophyta</taxon>
        <taxon>Spermatophyta</taxon>
        <taxon>Magnoliopsida</taxon>
        <taxon>eudicotyledons</taxon>
        <taxon>Gunneridae</taxon>
        <taxon>Pentapetalae</taxon>
        <taxon>asterids</taxon>
        <taxon>campanulids</taxon>
        <taxon>Asterales</taxon>
        <taxon>Asteraceae</taxon>
        <taxon>Carduoideae</taxon>
        <taxon>Cardueae</taxon>
        <taxon>Arctiinae</taxon>
        <taxon>Arctium</taxon>
    </lineage>
</organism>